<dbReference type="VEuPathDB" id="FungiDB:SPRG_19982"/>
<organism evidence="2 3">
    <name type="scientific">Saprolegnia parasitica (strain CBS 223.65)</name>
    <dbReference type="NCBI Taxonomy" id="695850"/>
    <lineage>
        <taxon>Eukaryota</taxon>
        <taxon>Sar</taxon>
        <taxon>Stramenopiles</taxon>
        <taxon>Oomycota</taxon>
        <taxon>Saprolegniomycetes</taxon>
        <taxon>Saprolegniales</taxon>
        <taxon>Saprolegniaceae</taxon>
        <taxon>Saprolegnia</taxon>
    </lineage>
</organism>
<proteinExistence type="predicted"/>
<dbReference type="Proteomes" id="UP000030745">
    <property type="component" value="Unassembled WGS sequence"/>
</dbReference>
<dbReference type="GeneID" id="24141226"/>
<reference evidence="2 3" key="1">
    <citation type="journal article" date="2013" name="PLoS Genet.">
        <title>Distinctive expansion of potential virulence genes in the genome of the oomycete fish pathogen Saprolegnia parasitica.</title>
        <authorList>
            <person name="Jiang R.H."/>
            <person name="de Bruijn I."/>
            <person name="Haas B.J."/>
            <person name="Belmonte R."/>
            <person name="Lobach L."/>
            <person name="Christie J."/>
            <person name="van den Ackerveken G."/>
            <person name="Bottin A."/>
            <person name="Bulone V."/>
            <person name="Diaz-Moreno S.M."/>
            <person name="Dumas B."/>
            <person name="Fan L."/>
            <person name="Gaulin E."/>
            <person name="Govers F."/>
            <person name="Grenville-Briggs L.J."/>
            <person name="Horner N.R."/>
            <person name="Levin J.Z."/>
            <person name="Mammella M."/>
            <person name="Meijer H.J."/>
            <person name="Morris P."/>
            <person name="Nusbaum C."/>
            <person name="Oome S."/>
            <person name="Phillips A.J."/>
            <person name="van Rooyen D."/>
            <person name="Rzeszutek E."/>
            <person name="Saraiva M."/>
            <person name="Secombes C.J."/>
            <person name="Seidl M.F."/>
            <person name="Snel B."/>
            <person name="Stassen J.H."/>
            <person name="Sykes S."/>
            <person name="Tripathy S."/>
            <person name="van den Berg H."/>
            <person name="Vega-Arreguin J.C."/>
            <person name="Wawra S."/>
            <person name="Young S.K."/>
            <person name="Zeng Q."/>
            <person name="Dieguez-Uribeondo J."/>
            <person name="Russ C."/>
            <person name="Tyler B.M."/>
            <person name="van West P."/>
        </authorList>
    </citation>
    <scope>NUCLEOTIDE SEQUENCE [LARGE SCALE GENOMIC DNA]</scope>
    <source>
        <strain evidence="2 3">CBS 223.65</strain>
    </source>
</reference>
<protein>
    <submittedName>
        <fullName evidence="2">Uncharacterized protein</fullName>
    </submittedName>
</protein>
<evidence type="ECO:0000256" key="1">
    <source>
        <dbReference type="SAM" id="MobiDB-lite"/>
    </source>
</evidence>
<feature type="non-terminal residue" evidence="2">
    <location>
        <position position="109"/>
    </location>
</feature>
<keyword evidence="3" id="KW-1185">Reference proteome</keyword>
<feature type="region of interest" description="Disordered" evidence="1">
    <location>
        <begin position="80"/>
        <end position="109"/>
    </location>
</feature>
<evidence type="ECO:0000313" key="2">
    <source>
        <dbReference type="EMBL" id="KDO28768.1"/>
    </source>
</evidence>
<name>A0A067CE65_SAPPC</name>
<dbReference type="EMBL" id="KK583209">
    <property type="protein sequence ID" value="KDO28768.1"/>
    <property type="molecule type" value="Genomic_DNA"/>
</dbReference>
<gene>
    <name evidence="2" type="ORF">SPRG_19982</name>
</gene>
<dbReference type="RefSeq" id="XP_012200513.1">
    <property type="nucleotide sequence ID" value="XM_012345123.1"/>
</dbReference>
<feature type="region of interest" description="Disordered" evidence="1">
    <location>
        <begin position="39"/>
        <end position="67"/>
    </location>
</feature>
<dbReference type="AlphaFoldDB" id="A0A067CE65"/>
<evidence type="ECO:0000313" key="3">
    <source>
        <dbReference type="Proteomes" id="UP000030745"/>
    </source>
</evidence>
<accession>A0A067CE65</accession>
<sequence>MEKKMEKMIHNNMQLLGNRIPKAKRAQTILDMARIQHEKKRQRVIEEDEDDDDVPILLPGSRTPTPVAQTNVARASPLEGHVDAASTPTASKPAIRAGKPHFSRLEALG</sequence>
<dbReference type="KEGG" id="spar:SPRG_19982"/>